<dbReference type="SUPFAM" id="SSF55315">
    <property type="entry name" value="L30e-like"/>
    <property type="match status" value="1"/>
</dbReference>
<evidence type="ECO:0000256" key="1">
    <source>
        <dbReference type="ARBA" id="ARBA00022603"/>
    </source>
</evidence>
<dbReference type="AlphaFoldDB" id="A0A3P3XNI0"/>
<evidence type="ECO:0000256" key="2">
    <source>
        <dbReference type="ARBA" id="ARBA00022679"/>
    </source>
</evidence>
<dbReference type="GO" id="GO:0006396">
    <property type="term" value="P:RNA processing"/>
    <property type="evidence" value="ECO:0007669"/>
    <property type="project" value="InterPro"/>
</dbReference>
<name>A0A3P3XNI0_9SPIR</name>
<dbReference type="InterPro" id="IPR001537">
    <property type="entry name" value="SpoU_MeTrfase"/>
</dbReference>
<dbReference type="GO" id="GO:0003723">
    <property type="term" value="F:RNA binding"/>
    <property type="evidence" value="ECO:0007669"/>
    <property type="project" value="InterPro"/>
</dbReference>
<dbReference type="Pfam" id="PF08032">
    <property type="entry name" value="SpoU_sub_bind"/>
    <property type="match status" value="1"/>
</dbReference>
<keyword evidence="2 5" id="KW-0808">Transferase</keyword>
<accession>A0A3P3XNI0</accession>
<dbReference type="PANTHER" id="PTHR46429:SF1">
    <property type="entry name" value="23S RRNA (GUANOSINE-2'-O-)-METHYLTRANSFERASE RLMB"/>
    <property type="match status" value="1"/>
</dbReference>
<keyword evidence="1 5" id="KW-0489">Methyltransferase</keyword>
<feature type="domain" description="RNA 2-O ribose methyltransferase substrate binding" evidence="4">
    <location>
        <begin position="7"/>
        <end position="73"/>
    </location>
</feature>
<dbReference type="Pfam" id="PF00588">
    <property type="entry name" value="SpoU_methylase"/>
    <property type="match status" value="1"/>
</dbReference>
<dbReference type="EMBL" id="FWDO01000004">
    <property type="protein sequence ID" value="SLM17473.1"/>
    <property type="molecule type" value="Genomic_DNA"/>
</dbReference>
<organism evidence="5">
    <name type="scientific">uncultured spirochete</name>
    <dbReference type="NCBI Taxonomy" id="156406"/>
    <lineage>
        <taxon>Bacteria</taxon>
        <taxon>Pseudomonadati</taxon>
        <taxon>Spirochaetota</taxon>
        <taxon>Spirochaetia</taxon>
        <taxon>Spirochaetales</taxon>
        <taxon>environmental samples</taxon>
    </lineage>
</organism>
<dbReference type="InterPro" id="IPR029028">
    <property type="entry name" value="Alpha/beta_knot_MTases"/>
</dbReference>
<dbReference type="GO" id="GO:0008173">
    <property type="term" value="F:RNA methyltransferase activity"/>
    <property type="evidence" value="ECO:0007669"/>
    <property type="project" value="InterPro"/>
</dbReference>
<dbReference type="InterPro" id="IPR029064">
    <property type="entry name" value="Ribosomal_eL30-like_sf"/>
</dbReference>
<dbReference type="InterPro" id="IPR004441">
    <property type="entry name" value="rRNA_MeTrfase_TrmH"/>
</dbReference>
<sequence length="243" mass="26162">MKHVSSFHAILETLRAAPGSGTLFVTEDERRRGPRIRQILEEAERQGLAVRAVPASKLAEMNPEHRGVVLAVESELQRTLSLEELCERVSQVDASLVFVLDHIEDPHNVGAILRSADAFGVDAVIIPGRRASPLTDAAARSSAGAIAWMPVIQVSNLRAAVDELKSAGYWVYAADMAGAPVGEHPMSKKALVVLGNEGRGASRILKEAADESISIPMHGHVDSLNVSVSAAILMYEYRRACRG</sequence>
<protein>
    <submittedName>
        <fullName evidence="5">Putative TrmH family tRNA/rRNA methyltransferase</fullName>
        <ecNumber evidence="5">2.1.1.-</ecNumber>
    </submittedName>
</protein>
<dbReference type="SUPFAM" id="SSF75217">
    <property type="entry name" value="alpha/beta knot"/>
    <property type="match status" value="1"/>
</dbReference>
<evidence type="ECO:0000313" key="5">
    <source>
        <dbReference type="EMBL" id="SLM17473.1"/>
    </source>
</evidence>
<dbReference type="GO" id="GO:0032259">
    <property type="term" value="P:methylation"/>
    <property type="evidence" value="ECO:0007669"/>
    <property type="project" value="UniProtKB-KW"/>
</dbReference>
<dbReference type="Gene3D" id="3.30.1330.30">
    <property type="match status" value="1"/>
</dbReference>
<evidence type="ECO:0000259" key="4">
    <source>
        <dbReference type="Pfam" id="PF08032"/>
    </source>
</evidence>
<gene>
    <name evidence="5" type="ORF">SPIRO4BDMA_40042</name>
</gene>
<proteinExistence type="predicted"/>
<dbReference type="EC" id="2.1.1.-" evidence="5"/>
<dbReference type="InterPro" id="IPR013123">
    <property type="entry name" value="SpoU_subst-bd"/>
</dbReference>
<dbReference type="PANTHER" id="PTHR46429">
    <property type="entry name" value="23S RRNA (GUANOSINE-2'-O-)-METHYLTRANSFERASE RLMB"/>
    <property type="match status" value="1"/>
</dbReference>
<dbReference type="NCBIfam" id="TIGR00186">
    <property type="entry name" value="rRNA_methyl_3"/>
    <property type="match status" value="1"/>
</dbReference>
<dbReference type="CDD" id="cd18103">
    <property type="entry name" value="SpoU-like_RlmB"/>
    <property type="match status" value="1"/>
</dbReference>
<dbReference type="InterPro" id="IPR029026">
    <property type="entry name" value="tRNA_m1G_MTases_N"/>
</dbReference>
<feature type="domain" description="tRNA/rRNA methyltransferase SpoU type" evidence="3">
    <location>
        <begin position="96"/>
        <end position="235"/>
    </location>
</feature>
<dbReference type="Gene3D" id="3.40.1280.10">
    <property type="match status" value="1"/>
</dbReference>
<reference evidence="5" key="1">
    <citation type="submission" date="2017-02" db="EMBL/GenBank/DDBJ databases">
        <authorList>
            <person name="Regsiter A."/>
            <person name="William W."/>
        </authorList>
    </citation>
    <scope>NUCLEOTIDE SEQUENCE</scope>
    <source>
        <strain evidence="5">BdmA 4</strain>
    </source>
</reference>
<evidence type="ECO:0000259" key="3">
    <source>
        <dbReference type="Pfam" id="PF00588"/>
    </source>
</evidence>
<dbReference type="GO" id="GO:0005829">
    <property type="term" value="C:cytosol"/>
    <property type="evidence" value="ECO:0007669"/>
    <property type="project" value="TreeGrafter"/>
</dbReference>